<feature type="transmembrane region" description="Helical" evidence="1">
    <location>
        <begin position="269"/>
        <end position="287"/>
    </location>
</feature>
<feature type="transmembrane region" description="Helical" evidence="1">
    <location>
        <begin position="131"/>
        <end position="153"/>
    </location>
</feature>
<evidence type="ECO:0000256" key="1">
    <source>
        <dbReference type="SAM" id="Phobius"/>
    </source>
</evidence>
<dbReference type="EMBL" id="UAQP01000014">
    <property type="protein sequence ID" value="SPU55765.1"/>
    <property type="molecule type" value="Genomic_DNA"/>
</dbReference>
<evidence type="ECO:0000313" key="2">
    <source>
        <dbReference type="EMBL" id="SPU55765.1"/>
    </source>
</evidence>
<reference evidence="2 3" key="1">
    <citation type="submission" date="2018-06" db="EMBL/GenBank/DDBJ databases">
        <authorList>
            <consortium name="Pathogen Informatics"/>
            <person name="Doyle S."/>
        </authorList>
    </citation>
    <scope>NUCLEOTIDE SEQUENCE [LARGE SCALE GENOMIC DNA]</scope>
    <source>
        <strain evidence="2 3">NCTC11166</strain>
    </source>
</reference>
<feature type="transmembrane region" description="Helical" evidence="1">
    <location>
        <begin position="100"/>
        <end position="119"/>
    </location>
</feature>
<dbReference type="RefSeq" id="WP_258522596.1">
    <property type="nucleotide sequence ID" value="NZ_UAQP01000014.1"/>
</dbReference>
<gene>
    <name evidence="2" type="ORF">NCTC11166_03167</name>
</gene>
<name>A0A2X1D5H7_BREVE</name>
<feature type="transmembrane region" description="Helical" evidence="1">
    <location>
        <begin position="299"/>
        <end position="318"/>
    </location>
</feature>
<sequence length="382" mass="41303">MNTGKEGETGMDLVERYLKAVAAQLPKDNRDDIVAELRDEIMGRLEALEARLGRVPTDDEVEALLREVGHPLSVAARYRPGPHALIGPELYPWWMFGLKVGLTVMAAVTLIGLAVRVLVGDVYVGQAIGQGISSLISGAITVVGLLTAVGFVLERQSCRPDFIAKWRVKDLGVFELGGDFDAERWTTQRIAKGEWFTKGAEGASKSGQAVRKSAEMSPVARAVASAIGWTVVLLWWTGLLQTRPVSPDELFGVVDGVNYGRILTDMTSVAYWPVALFAACRIGFDLMRAASGGNVRLTALGDLAFGIAAAWGLLWIWFWSALSPLIWVGSVTDFVDRIRVLIGRSGEDVGGVATILMVVVVWAFAAEVVRVIRAAARLVVGR</sequence>
<keyword evidence="1" id="KW-1133">Transmembrane helix</keyword>
<keyword evidence="1" id="KW-0812">Transmembrane</keyword>
<feature type="transmembrane region" description="Helical" evidence="1">
    <location>
        <begin position="349"/>
        <end position="372"/>
    </location>
</feature>
<feature type="transmembrane region" description="Helical" evidence="1">
    <location>
        <begin position="219"/>
        <end position="238"/>
    </location>
</feature>
<protein>
    <submittedName>
        <fullName evidence="2">Uncharacterized protein</fullName>
    </submittedName>
</protein>
<dbReference type="Pfam" id="PF22564">
    <property type="entry name" value="HAAS"/>
    <property type="match status" value="1"/>
</dbReference>
<proteinExistence type="predicted"/>
<evidence type="ECO:0000313" key="3">
    <source>
        <dbReference type="Proteomes" id="UP000251186"/>
    </source>
</evidence>
<keyword evidence="1" id="KW-0472">Membrane</keyword>
<organism evidence="2 3">
    <name type="scientific">Brevundimonas vesicularis</name>
    <name type="common">Pseudomonas vesicularis</name>
    <dbReference type="NCBI Taxonomy" id="41276"/>
    <lineage>
        <taxon>Bacteria</taxon>
        <taxon>Pseudomonadati</taxon>
        <taxon>Pseudomonadota</taxon>
        <taxon>Alphaproteobacteria</taxon>
        <taxon>Caulobacterales</taxon>
        <taxon>Caulobacteraceae</taxon>
        <taxon>Brevundimonas</taxon>
    </lineage>
</organism>
<dbReference type="AlphaFoldDB" id="A0A2X1D5H7"/>
<dbReference type="Proteomes" id="UP000251186">
    <property type="component" value="Unassembled WGS sequence"/>
</dbReference>
<accession>A0A2X1D5H7</accession>